<evidence type="ECO:0000259" key="7">
    <source>
        <dbReference type="Pfam" id="PF14432"/>
    </source>
</evidence>
<keyword evidence="9" id="KW-1185">Reference proteome</keyword>
<dbReference type="GO" id="GO:0048731">
    <property type="term" value="P:system development"/>
    <property type="evidence" value="ECO:0007669"/>
    <property type="project" value="UniProtKB-ARBA"/>
</dbReference>
<dbReference type="GO" id="GO:0009507">
    <property type="term" value="C:chloroplast"/>
    <property type="evidence" value="ECO:0007669"/>
    <property type="project" value="UniProtKB-SubCell"/>
</dbReference>
<protein>
    <recommendedName>
        <fullName evidence="7">DYW domain-containing protein</fullName>
    </recommendedName>
</protein>
<evidence type="ECO:0000256" key="6">
    <source>
        <dbReference type="PROSITE-ProRule" id="PRU00708"/>
    </source>
</evidence>
<name>A0A8T2TRD2_CERRI</name>
<feature type="repeat" description="PPR" evidence="6">
    <location>
        <begin position="319"/>
        <end position="353"/>
    </location>
</feature>
<evidence type="ECO:0000256" key="1">
    <source>
        <dbReference type="ARBA" id="ARBA00004229"/>
    </source>
</evidence>
<feature type="repeat" description="PPR" evidence="6">
    <location>
        <begin position="218"/>
        <end position="252"/>
    </location>
</feature>
<feature type="repeat" description="PPR" evidence="6">
    <location>
        <begin position="117"/>
        <end position="151"/>
    </location>
</feature>
<evidence type="ECO:0000313" key="9">
    <source>
        <dbReference type="Proteomes" id="UP000825935"/>
    </source>
</evidence>
<dbReference type="InterPro" id="IPR011990">
    <property type="entry name" value="TPR-like_helical_dom_sf"/>
</dbReference>
<dbReference type="Pfam" id="PF14432">
    <property type="entry name" value="DYW_deaminase"/>
    <property type="match status" value="1"/>
</dbReference>
<feature type="repeat" description="PPR" evidence="6">
    <location>
        <begin position="553"/>
        <end position="587"/>
    </location>
</feature>
<dbReference type="NCBIfam" id="TIGR00756">
    <property type="entry name" value="PPR"/>
    <property type="match status" value="6"/>
</dbReference>
<evidence type="ECO:0000256" key="5">
    <source>
        <dbReference type="ARBA" id="ARBA00022946"/>
    </source>
</evidence>
<dbReference type="PANTHER" id="PTHR47926:SF382">
    <property type="entry name" value="PENTACOTRIPEPTIDE-REPEAT REGION OF PRORP DOMAIN-CONTAINING PROTEIN"/>
    <property type="match status" value="1"/>
</dbReference>
<accession>A0A8T2TRD2</accession>
<dbReference type="PROSITE" id="PS51375">
    <property type="entry name" value="PPR"/>
    <property type="match status" value="7"/>
</dbReference>
<dbReference type="FunFam" id="1.25.40.10:FF:000158">
    <property type="entry name" value="pentatricopeptide repeat-containing protein At2g33680"/>
    <property type="match status" value="1"/>
</dbReference>
<evidence type="ECO:0000256" key="3">
    <source>
        <dbReference type="ARBA" id="ARBA00022640"/>
    </source>
</evidence>
<evidence type="ECO:0000256" key="2">
    <source>
        <dbReference type="ARBA" id="ARBA00022528"/>
    </source>
</evidence>
<dbReference type="FunFam" id="1.25.40.10:FF:000381">
    <property type="entry name" value="Pentatricopeptide repeat-containing protein"/>
    <property type="match status" value="1"/>
</dbReference>
<feature type="repeat" description="PPR" evidence="6">
    <location>
        <begin position="654"/>
        <end position="688"/>
    </location>
</feature>
<comment type="subcellular location">
    <subcellularLocation>
        <location evidence="1">Plastid</location>
        <location evidence="1">Chloroplast</location>
    </subcellularLocation>
</comment>
<dbReference type="GO" id="GO:0008270">
    <property type="term" value="F:zinc ion binding"/>
    <property type="evidence" value="ECO:0007669"/>
    <property type="project" value="InterPro"/>
</dbReference>
<feature type="domain" description="DYW" evidence="7">
    <location>
        <begin position="870"/>
        <end position="961"/>
    </location>
</feature>
<keyword evidence="4" id="KW-0677">Repeat</keyword>
<dbReference type="Pfam" id="PF20431">
    <property type="entry name" value="E_motif"/>
    <property type="match status" value="1"/>
</dbReference>
<dbReference type="AlphaFoldDB" id="A0A8T2TRD2"/>
<dbReference type="FunFam" id="1.25.40.10:FF:000395">
    <property type="entry name" value="Pentatricopeptide repeat-containing protein chloroplastic"/>
    <property type="match status" value="1"/>
</dbReference>
<gene>
    <name evidence="8" type="ORF">KP509_11G078400</name>
</gene>
<dbReference type="GO" id="GO:0003723">
    <property type="term" value="F:RNA binding"/>
    <property type="evidence" value="ECO:0007669"/>
    <property type="project" value="InterPro"/>
</dbReference>
<dbReference type="InterPro" id="IPR046849">
    <property type="entry name" value="E2_motif"/>
</dbReference>
<dbReference type="Pfam" id="PF13041">
    <property type="entry name" value="PPR_2"/>
    <property type="match status" value="3"/>
</dbReference>
<organism evidence="8 9">
    <name type="scientific">Ceratopteris richardii</name>
    <name type="common">Triangle waterfern</name>
    <dbReference type="NCBI Taxonomy" id="49495"/>
    <lineage>
        <taxon>Eukaryota</taxon>
        <taxon>Viridiplantae</taxon>
        <taxon>Streptophyta</taxon>
        <taxon>Embryophyta</taxon>
        <taxon>Tracheophyta</taxon>
        <taxon>Polypodiopsida</taxon>
        <taxon>Polypodiidae</taxon>
        <taxon>Polypodiales</taxon>
        <taxon>Pteridineae</taxon>
        <taxon>Pteridaceae</taxon>
        <taxon>Parkerioideae</taxon>
        <taxon>Ceratopteris</taxon>
    </lineage>
</organism>
<dbReference type="InterPro" id="IPR002885">
    <property type="entry name" value="PPR_rpt"/>
</dbReference>
<keyword evidence="3" id="KW-0934">Plastid</keyword>
<dbReference type="EMBL" id="CM035416">
    <property type="protein sequence ID" value="KAH7425937.1"/>
    <property type="molecule type" value="Genomic_DNA"/>
</dbReference>
<evidence type="ECO:0000313" key="8">
    <source>
        <dbReference type="EMBL" id="KAH7425937.1"/>
    </source>
</evidence>
<dbReference type="InterPro" id="IPR046960">
    <property type="entry name" value="PPR_At4g14850-like_plant"/>
</dbReference>
<dbReference type="Pfam" id="PF20430">
    <property type="entry name" value="Eplus_motif"/>
    <property type="match status" value="1"/>
</dbReference>
<keyword evidence="2" id="KW-0150">Chloroplast</keyword>
<evidence type="ECO:0000256" key="4">
    <source>
        <dbReference type="ARBA" id="ARBA00022737"/>
    </source>
</evidence>
<comment type="caution">
    <text evidence="8">The sequence shown here is derived from an EMBL/GenBank/DDBJ whole genome shotgun (WGS) entry which is preliminary data.</text>
</comment>
<dbReference type="Pfam" id="PF01535">
    <property type="entry name" value="PPR"/>
    <property type="match status" value="6"/>
</dbReference>
<dbReference type="GO" id="GO:0009451">
    <property type="term" value="P:RNA modification"/>
    <property type="evidence" value="ECO:0007669"/>
    <property type="project" value="InterPro"/>
</dbReference>
<sequence length="962" mass="109030">MKEADEIFASLSQPDAYVWSALISAHSDLSEFAEAEGLYHQMVNSSVVPDGHVFLAVLKACSQSLNLEEGMHIHSCILKYGLDSDIYLGNALVRLYSNAGVLEAAYILFKKFTDIRDVVTWSTLIQGYMEYGFSFEAYALFDQMQQEGIHPNEFTLVSTLKACSGIGEIEYGWNVHSFIIQHGFEHNLFIENTLMDMYVKCNNLETALIVLNKLSKQDVLAWSIILGAYAKNQMFEETLDVFCGMQQNGLKPDPVTCILLTKACQNSESLAYGRQIHSLIIENGQELQYDVGSSVVEMYVRCNSLEDAQALFERLPKHELPIWNVIIWGYCQVGNPGKAYQMLNAMEHEHVLPNSEIFERLIRGSLMSGELDKGKEIHSYLVKLGIDSSNSIQNALIDMYTEFGFFDDALQFFNNSSELDIVAWNIVISRYSQFSLNKEAAFFFEKMQKAGFYPNQITWNALISAEVCLENAIDLFWQMQVEGVAPNDTSFVCILQKCSIYGQLNQGMEFHSYAAKFGLDACMIIENMLIDMYAKNNSLETARFIFDKLKKWDVVTWNVMIAGYTMHGHALEALKLFYRMQQNNINPNKSSFVAVLQACASIALLEHGKQIHYLITSKGFELDLHVGNALLDFYAKCGLIQDVHVFLNRLPERDGVAWSTIISGCSKCCNYPLASQCFRDMLSENIKPNASIFLALLSACSHAHRLDEACFYLRIMSLQHGVTPTLEHFMILVELFGKVGLLKEAEELLETLPWSSKPVGWMSLLGSCKKHRSVELARRCFANLMEMREKSSSSYVLLSNIFEEAGMENAVEDVVRSRKHADAWKQPAKSYIEVDNQIHEFIVGDTSHPKCEEIYSKLRTLHSELKNEEGYEPHVGLIHKGLSIKEKEMNLWAHSEKLAVAFGLLCMPEGTTIRVAKNLRVCADCHDVAKLISIRERRDIVIKDTYCIHHFKDGSCCCENFN</sequence>
<dbReference type="FunFam" id="1.25.40.10:FF:000344">
    <property type="entry name" value="Pentatricopeptide repeat-containing protein"/>
    <property type="match status" value="1"/>
</dbReference>
<dbReference type="PANTHER" id="PTHR47926">
    <property type="entry name" value="PENTATRICOPEPTIDE REPEAT-CONTAINING PROTEIN"/>
    <property type="match status" value="1"/>
</dbReference>
<feature type="repeat" description="PPR" evidence="6">
    <location>
        <begin position="15"/>
        <end position="49"/>
    </location>
</feature>
<keyword evidence="5" id="KW-0809">Transit peptide</keyword>
<dbReference type="OrthoDB" id="1902591at2759"/>
<dbReference type="Proteomes" id="UP000825935">
    <property type="component" value="Chromosome 11"/>
</dbReference>
<dbReference type="OMA" id="DERCMAT"/>
<feature type="repeat" description="PPR" evidence="6">
    <location>
        <begin position="420"/>
        <end position="454"/>
    </location>
</feature>
<dbReference type="InterPro" id="IPR032867">
    <property type="entry name" value="DYW_dom"/>
</dbReference>
<dbReference type="InterPro" id="IPR046848">
    <property type="entry name" value="E_motif"/>
</dbReference>
<dbReference type="Gene3D" id="1.25.40.10">
    <property type="entry name" value="Tetratricopeptide repeat domain"/>
    <property type="match status" value="5"/>
</dbReference>
<proteinExistence type="predicted"/>
<reference evidence="8" key="1">
    <citation type="submission" date="2021-08" db="EMBL/GenBank/DDBJ databases">
        <title>WGS assembly of Ceratopteris richardii.</title>
        <authorList>
            <person name="Marchant D.B."/>
            <person name="Chen G."/>
            <person name="Jenkins J."/>
            <person name="Shu S."/>
            <person name="Leebens-Mack J."/>
            <person name="Grimwood J."/>
            <person name="Schmutz J."/>
            <person name="Soltis P."/>
            <person name="Soltis D."/>
            <person name="Chen Z.-H."/>
        </authorList>
    </citation>
    <scope>NUCLEOTIDE SEQUENCE</scope>
    <source>
        <strain evidence="8">Whitten #5841</strain>
        <tissue evidence="8">Leaf</tissue>
    </source>
</reference>